<evidence type="ECO:0000256" key="1">
    <source>
        <dbReference type="ARBA" id="ARBA00012104"/>
    </source>
</evidence>
<dbReference type="Proteomes" id="UP000509367">
    <property type="component" value="Chromosome"/>
</dbReference>
<proteinExistence type="predicted"/>
<evidence type="ECO:0000259" key="6">
    <source>
        <dbReference type="Pfam" id="PF08543"/>
    </source>
</evidence>
<dbReference type="InterPro" id="IPR004625">
    <property type="entry name" value="PyrdxlKinase"/>
</dbReference>
<dbReference type="RefSeq" id="WP_175277991.1">
    <property type="nucleotide sequence ID" value="NZ_CP054836.1"/>
</dbReference>
<dbReference type="PANTHER" id="PTHR10534:SF2">
    <property type="entry name" value="PYRIDOXAL KINASE"/>
    <property type="match status" value="1"/>
</dbReference>
<reference evidence="7 8" key="1">
    <citation type="submission" date="2020-06" db="EMBL/GenBank/DDBJ databases">
        <title>Oricola thermophila sp. nov. isolated from a tidal sediments.</title>
        <authorList>
            <person name="Kwon K.K."/>
            <person name="Yang S.-H."/>
            <person name="Park M.-J."/>
        </authorList>
    </citation>
    <scope>NUCLEOTIDE SEQUENCE [LARGE SCALE GENOMIC DNA]</scope>
    <source>
        <strain evidence="7 8">MEBiC13590</strain>
    </source>
</reference>
<evidence type="ECO:0000256" key="2">
    <source>
        <dbReference type="ARBA" id="ARBA00022679"/>
    </source>
</evidence>
<dbReference type="EC" id="2.7.1.35" evidence="1"/>
<dbReference type="GO" id="GO:0005829">
    <property type="term" value="C:cytosol"/>
    <property type="evidence" value="ECO:0007669"/>
    <property type="project" value="TreeGrafter"/>
</dbReference>
<keyword evidence="3" id="KW-0547">Nucleotide-binding</keyword>
<accession>A0A6N1VGS0</accession>
<keyword evidence="2 7" id="KW-0808">Transferase</keyword>
<dbReference type="AlphaFoldDB" id="A0A6N1VGS0"/>
<sequence>MTRRPTINRPAAVVISSHVARGTVGNRAAVFALEALGFPVWAVPTVTLPWHPGHGPAPRIVPGAAEFSDFMAALATSPHLAEIGAVLTGYLGAAEQAEPIAEFVSAVRRANPDAIHVCDPVIGDSGGLYVPEPVAKAIRDRLFASADIVTPNLFEFGWLTGTGAESNEAIGKAAAGLGARHVVVTSAHPLLAGGTGNLLIGDGRATLAEHRRIDNPPNGTGDLTAALFMAHLLNGGTPQEALHMATASVFELVARACKRGADELMPEVDQASLRRPTAMVQMRQLSRAVPPRPA</sequence>
<dbReference type="CDD" id="cd01173">
    <property type="entry name" value="pyridoxal_pyridoxamine_kinase"/>
    <property type="match status" value="1"/>
</dbReference>
<dbReference type="NCBIfam" id="NF004398">
    <property type="entry name" value="PRK05756.1"/>
    <property type="match status" value="1"/>
</dbReference>
<evidence type="ECO:0000256" key="4">
    <source>
        <dbReference type="ARBA" id="ARBA00022777"/>
    </source>
</evidence>
<dbReference type="GO" id="GO:0005524">
    <property type="term" value="F:ATP binding"/>
    <property type="evidence" value="ECO:0007669"/>
    <property type="project" value="UniProtKB-KW"/>
</dbReference>
<keyword evidence="5" id="KW-0067">ATP-binding</keyword>
<organism evidence="7 8">
    <name type="scientific">Oricola thermophila</name>
    <dbReference type="NCBI Taxonomy" id="2742145"/>
    <lineage>
        <taxon>Bacteria</taxon>
        <taxon>Pseudomonadati</taxon>
        <taxon>Pseudomonadota</taxon>
        <taxon>Alphaproteobacteria</taxon>
        <taxon>Hyphomicrobiales</taxon>
        <taxon>Ahrensiaceae</taxon>
        <taxon>Oricola</taxon>
    </lineage>
</organism>
<dbReference type="PANTHER" id="PTHR10534">
    <property type="entry name" value="PYRIDOXAL KINASE"/>
    <property type="match status" value="1"/>
</dbReference>
<dbReference type="SUPFAM" id="SSF53613">
    <property type="entry name" value="Ribokinase-like"/>
    <property type="match status" value="1"/>
</dbReference>
<dbReference type="Gene3D" id="3.40.1190.20">
    <property type="match status" value="1"/>
</dbReference>
<dbReference type="Pfam" id="PF08543">
    <property type="entry name" value="Phos_pyr_kin"/>
    <property type="match status" value="1"/>
</dbReference>
<dbReference type="KEGG" id="orm:HTY61_17425"/>
<dbReference type="GO" id="GO:0009443">
    <property type="term" value="P:pyridoxal 5'-phosphate salvage"/>
    <property type="evidence" value="ECO:0007669"/>
    <property type="project" value="InterPro"/>
</dbReference>
<protein>
    <recommendedName>
        <fullName evidence="1">pyridoxal kinase</fullName>
        <ecNumber evidence="1">2.7.1.35</ecNumber>
    </recommendedName>
</protein>
<dbReference type="InterPro" id="IPR029056">
    <property type="entry name" value="Ribokinase-like"/>
</dbReference>
<keyword evidence="8" id="KW-1185">Reference proteome</keyword>
<dbReference type="InterPro" id="IPR013749">
    <property type="entry name" value="PM/HMP-P_kinase-1"/>
</dbReference>
<gene>
    <name evidence="7" type="primary">pdxY</name>
    <name evidence="7" type="ORF">HTY61_17425</name>
</gene>
<evidence type="ECO:0000256" key="3">
    <source>
        <dbReference type="ARBA" id="ARBA00022741"/>
    </source>
</evidence>
<keyword evidence="4 7" id="KW-0418">Kinase</keyword>
<dbReference type="NCBIfam" id="TIGR00687">
    <property type="entry name" value="pyridox_kin"/>
    <property type="match status" value="1"/>
</dbReference>
<evidence type="ECO:0000313" key="8">
    <source>
        <dbReference type="Proteomes" id="UP000509367"/>
    </source>
</evidence>
<dbReference type="EMBL" id="CP054836">
    <property type="protein sequence ID" value="QKV20100.1"/>
    <property type="molecule type" value="Genomic_DNA"/>
</dbReference>
<feature type="domain" description="Pyridoxamine kinase/Phosphomethylpyrimidine kinase" evidence="6">
    <location>
        <begin position="82"/>
        <end position="261"/>
    </location>
</feature>
<evidence type="ECO:0000256" key="5">
    <source>
        <dbReference type="ARBA" id="ARBA00022840"/>
    </source>
</evidence>
<dbReference type="GO" id="GO:0008478">
    <property type="term" value="F:pyridoxal kinase activity"/>
    <property type="evidence" value="ECO:0007669"/>
    <property type="project" value="UniProtKB-EC"/>
</dbReference>
<evidence type="ECO:0000313" key="7">
    <source>
        <dbReference type="EMBL" id="QKV20100.1"/>
    </source>
</evidence>
<name>A0A6N1VGS0_9HYPH</name>